<organism evidence="3 4">
    <name type="scientific">Falsarthrobacter nasiphocae</name>
    <dbReference type="NCBI Taxonomy" id="189863"/>
    <lineage>
        <taxon>Bacteria</taxon>
        <taxon>Bacillati</taxon>
        <taxon>Actinomycetota</taxon>
        <taxon>Actinomycetes</taxon>
        <taxon>Micrococcales</taxon>
        <taxon>Micrococcaceae</taxon>
        <taxon>Falsarthrobacter</taxon>
    </lineage>
</organism>
<protein>
    <submittedName>
        <fullName evidence="3">Diadenosine tetraphosphate (Ap4A) HIT family hydrolase</fullName>
    </submittedName>
</protein>
<comment type="caution">
    <text evidence="1">Lacks conserved residue(s) required for the propagation of feature annotation.</text>
</comment>
<gene>
    <name evidence="3" type="ORF">J2S35_000035</name>
</gene>
<reference evidence="3" key="1">
    <citation type="submission" date="2023-07" db="EMBL/GenBank/DDBJ databases">
        <title>Sequencing the genomes of 1000 actinobacteria strains.</title>
        <authorList>
            <person name="Klenk H.-P."/>
        </authorList>
    </citation>
    <scope>NUCLEOTIDE SEQUENCE</scope>
    <source>
        <strain evidence="3">DSM 13988</strain>
    </source>
</reference>
<dbReference type="EMBL" id="JAVDUI010000001">
    <property type="protein sequence ID" value="MDR6891095.1"/>
    <property type="molecule type" value="Genomic_DNA"/>
</dbReference>
<dbReference type="GO" id="GO:0016787">
    <property type="term" value="F:hydrolase activity"/>
    <property type="evidence" value="ECO:0007669"/>
    <property type="project" value="UniProtKB-KW"/>
</dbReference>
<name>A0AAE3YF83_9MICC</name>
<dbReference type="Gene3D" id="3.30.428.10">
    <property type="entry name" value="HIT-like"/>
    <property type="match status" value="1"/>
</dbReference>
<evidence type="ECO:0000256" key="1">
    <source>
        <dbReference type="PROSITE-ProRule" id="PRU00464"/>
    </source>
</evidence>
<proteinExistence type="predicted"/>
<dbReference type="PROSITE" id="PS51084">
    <property type="entry name" value="HIT_2"/>
    <property type="match status" value="1"/>
</dbReference>
<dbReference type="Pfam" id="PF01230">
    <property type="entry name" value="HIT"/>
    <property type="match status" value="1"/>
</dbReference>
<comment type="caution">
    <text evidence="3">The sequence shown here is derived from an EMBL/GenBank/DDBJ whole genome shotgun (WGS) entry which is preliminary data.</text>
</comment>
<dbReference type="InterPro" id="IPR011146">
    <property type="entry name" value="HIT-like"/>
</dbReference>
<keyword evidence="3" id="KW-0378">Hydrolase</keyword>
<dbReference type="RefSeq" id="WP_309848495.1">
    <property type="nucleotide sequence ID" value="NZ_BAAAIU010000004.1"/>
</dbReference>
<feature type="domain" description="HIT" evidence="2">
    <location>
        <begin position="17"/>
        <end position="127"/>
    </location>
</feature>
<sequence>MTETHAAQSGDDWKADRIGAAIIGANPMVMARLPQSFAVIGDVQWLPGYSVLLTDTPGVERLTDLERTERLEFLSSLDRLAEAVEAACSEADSDFLRVNIEILGNKDPFLHAHVWPRYAWEPDDVRAKPVWLYPPTNWSEPAHAYGPASAGLREAITRRLNAPLGHDG</sequence>
<accession>A0AAE3YF83</accession>
<dbReference type="AlphaFoldDB" id="A0AAE3YF83"/>
<evidence type="ECO:0000259" key="2">
    <source>
        <dbReference type="PROSITE" id="PS51084"/>
    </source>
</evidence>
<keyword evidence="4" id="KW-1185">Reference proteome</keyword>
<evidence type="ECO:0000313" key="4">
    <source>
        <dbReference type="Proteomes" id="UP001247307"/>
    </source>
</evidence>
<evidence type="ECO:0000313" key="3">
    <source>
        <dbReference type="EMBL" id="MDR6891095.1"/>
    </source>
</evidence>
<dbReference type="Proteomes" id="UP001247307">
    <property type="component" value="Unassembled WGS sequence"/>
</dbReference>
<dbReference type="InterPro" id="IPR036265">
    <property type="entry name" value="HIT-like_sf"/>
</dbReference>
<dbReference type="SUPFAM" id="SSF54197">
    <property type="entry name" value="HIT-like"/>
    <property type="match status" value="1"/>
</dbReference>